<gene>
    <name evidence="2" type="ORF">Y88_2704</name>
</gene>
<comment type="caution">
    <text evidence="2">The sequence shown here is derived from an EMBL/GenBank/DDBJ whole genome shotgun (WGS) entry which is preliminary data.</text>
</comment>
<protein>
    <submittedName>
        <fullName evidence="2">NADPH-dependent FMN reductase</fullName>
    </submittedName>
</protein>
<evidence type="ECO:0000313" key="2">
    <source>
        <dbReference type="EMBL" id="EGD59526.1"/>
    </source>
</evidence>
<dbReference type="PANTHER" id="PTHR30543:SF21">
    <property type="entry name" value="NAD(P)H-DEPENDENT FMN REDUCTASE LOT6"/>
    <property type="match status" value="1"/>
</dbReference>
<evidence type="ECO:0000259" key="1">
    <source>
        <dbReference type="Pfam" id="PF03358"/>
    </source>
</evidence>
<dbReference type="InterPro" id="IPR029039">
    <property type="entry name" value="Flavoprotein-like_sf"/>
</dbReference>
<dbReference type="InterPro" id="IPR050712">
    <property type="entry name" value="NAD(P)H-dep_reductase"/>
</dbReference>
<sequence length="180" mass="19459">MTDRLIVTGFAGSLRKGSYSKVLLDECARLLPDGSDFATVDIGAIPHYDEDLDHADAPTAVRAARERVAASDVLIVVTPEFNHGIPGVLKNAFDWLSRPAFRSPMAGKPVLFATHSPGALGGVRTQYQLRETFASMLCRLIPLPEIAVTHIGAKVSEGRVCDEETLAFLDAQVKRFLAAL</sequence>
<organism evidence="2 3">
    <name type="scientific">Novosphingobium nitrogenifigens DSM 19370</name>
    <dbReference type="NCBI Taxonomy" id="983920"/>
    <lineage>
        <taxon>Bacteria</taxon>
        <taxon>Pseudomonadati</taxon>
        <taxon>Pseudomonadota</taxon>
        <taxon>Alphaproteobacteria</taxon>
        <taxon>Sphingomonadales</taxon>
        <taxon>Sphingomonadaceae</taxon>
        <taxon>Novosphingobium</taxon>
    </lineage>
</organism>
<dbReference type="Pfam" id="PF03358">
    <property type="entry name" value="FMN_red"/>
    <property type="match status" value="1"/>
</dbReference>
<reference evidence="2 3" key="1">
    <citation type="journal article" date="2012" name="J. Bacteriol.">
        <title>Draft Genome Sequence of Novosphingobium nitrogenifigens Y88T.</title>
        <authorList>
            <person name="Strabala T.J."/>
            <person name="Macdonald L."/>
            <person name="Liu V."/>
            <person name="Smit A.M."/>
        </authorList>
    </citation>
    <scope>NUCLEOTIDE SEQUENCE [LARGE SCALE GENOMIC DNA]</scope>
    <source>
        <strain evidence="2 3">DSM 19370</strain>
    </source>
</reference>
<dbReference type="RefSeq" id="WP_008070413.1">
    <property type="nucleotide sequence ID" value="NZ_AQWK01000020.1"/>
</dbReference>
<dbReference type="Gene3D" id="3.40.50.360">
    <property type="match status" value="1"/>
</dbReference>
<dbReference type="HOGENOM" id="CLU_055322_4_2_5"/>
<dbReference type="InParanoid" id="F1Z7A8"/>
<dbReference type="eggNOG" id="COG0431">
    <property type="taxonomic scope" value="Bacteria"/>
</dbReference>
<evidence type="ECO:0000313" key="3">
    <source>
        <dbReference type="Proteomes" id="UP000004728"/>
    </source>
</evidence>
<dbReference type="InterPro" id="IPR005025">
    <property type="entry name" value="FMN_Rdtase-like_dom"/>
</dbReference>
<dbReference type="AlphaFoldDB" id="F1Z7A8"/>
<dbReference type="PANTHER" id="PTHR30543">
    <property type="entry name" value="CHROMATE REDUCTASE"/>
    <property type="match status" value="1"/>
</dbReference>
<keyword evidence="3" id="KW-1185">Reference proteome</keyword>
<dbReference type="GO" id="GO:0016491">
    <property type="term" value="F:oxidoreductase activity"/>
    <property type="evidence" value="ECO:0007669"/>
    <property type="project" value="InterPro"/>
</dbReference>
<dbReference type="SUPFAM" id="SSF52218">
    <property type="entry name" value="Flavoproteins"/>
    <property type="match status" value="1"/>
</dbReference>
<dbReference type="GO" id="GO:0010181">
    <property type="term" value="F:FMN binding"/>
    <property type="evidence" value="ECO:0007669"/>
    <property type="project" value="TreeGrafter"/>
</dbReference>
<name>F1Z7A8_9SPHN</name>
<accession>F1Z7A8</accession>
<dbReference type="GO" id="GO:0005829">
    <property type="term" value="C:cytosol"/>
    <property type="evidence" value="ECO:0007669"/>
    <property type="project" value="TreeGrafter"/>
</dbReference>
<proteinExistence type="predicted"/>
<dbReference type="EMBL" id="AEWJ01000027">
    <property type="protein sequence ID" value="EGD59526.1"/>
    <property type="molecule type" value="Genomic_DNA"/>
</dbReference>
<dbReference type="STRING" id="983920.Y88_2704"/>
<dbReference type="OrthoDB" id="9812295at2"/>
<feature type="domain" description="NADPH-dependent FMN reductase-like" evidence="1">
    <location>
        <begin position="7"/>
        <end position="148"/>
    </location>
</feature>
<dbReference type="FunCoup" id="F1Z7A8">
    <property type="interactions" value="335"/>
</dbReference>
<dbReference type="Proteomes" id="UP000004728">
    <property type="component" value="Unassembled WGS sequence"/>
</dbReference>